<keyword evidence="2" id="KW-1185">Reference proteome</keyword>
<evidence type="ECO:0000313" key="2">
    <source>
        <dbReference type="Proteomes" id="UP001221757"/>
    </source>
</evidence>
<dbReference type="EMBL" id="JARKIE010000486">
    <property type="protein sequence ID" value="KAJ7633737.1"/>
    <property type="molecule type" value="Genomic_DNA"/>
</dbReference>
<dbReference type="Proteomes" id="UP001221757">
    <property type="component" value="Unassembled WGS sequence"/>
</dbReference>
<name>A0AAD7BZE9_MYCRO</name>
<protein>
    <submittedName>
        <fullName evidence="1">Uncharacterized protein</fullName>
    </submittedName>
</protein>
<sequence length="208" mass="23096">MPTQNWPVSGHVPWFRVAARQNLSCTRAPFSWWLAWFDNSGILVVVVLDASNSEAGTTFRPDVGVSIELWSPYNEIGVLVPTGPATASPPSSNYADGFTVLAREVLKFNPTPKTISMALRVPFNFSVFWPSTATTLAFQLPHHSEFRCTNSYPQETILQHSDPALMWAVHLGGIISSRIPSGSFTFFIEGWFINNGTWGSEFWSEAPN</sequence>
<accession>A0AAD7BZE9</accession>
<reference evidence="1" key="1">
    <citation type="submission" date="2023-03" db="EMBL/GenBank/DDBJ databases">
        <title>Massive genome expansion in bonnet fungi (Mycena s.s.) driven by repeated elements and novel gene families across ecological guilds.</title>
        <authorList>
            <consortium name="Lawrence Berkeley National Laboratory"/>
            <person name="Harder C.B."/>
            <person name="Miyauchi S."/>
            <person name="Viragh M."/>
            <person name="Kuo A."/>
            <person name="Thoen E."/>
            <person name="Andreopoulos B."/>
            <person name="Lu D."/>
            <person name="Skrede I."/>
            <person name="Drula E."/>
            <person name="Henrissat B."/>
            <person name="Morin E."/>
            <person name="Kohler A."/>
            <person name="Barry K."/>
            <person name="LaButti K."/>
            <person name="Morin E."/>
            <person name="Salamov A."/>
            <person name="Lipzen A."/>
            <person name="Mereny Z."/>
            <person name="Hegedus B."/>
            <person name="Baldrian P."/>
            <person name="Stursova M."/>
            <person name="Weitz H."/>
            <person name="Taylor A."/>
            <person name="Grigoriev I.V."/>
            <person name="Nagy L.G."/>
            <person name="Martin F."/>
            <person name="Kauserud H."/>
        </authorList>
    </citation>
    <scope>NUCLEOTIDE SEQUENCE</scope>
    <source>
        <strain evidence="1">CBHHK067</strain>
    </source>
</reference>
<dbReference type="AlphaFoldDB" id="A0AAD7BZE9"/>
<organism evidence="1 2">
    <name type="scientific">Mycena rosella</name>
    <name type="common">Pink bonnet</name>
    <name type="synonym">Agaricus rosellus</name>
    <dbReference type="NCBI Taxonomy" id="1033263"/>
    <lineage>
        <taxon>Eukaryota</taxon>
        <taxon>Fungi</taxon>
        <taxon>Dikarya</taxon>
        <taxon>Basidiomycota</taxon>
        <taxon>Agaricomycotina</taxon>
        <taxon>Agaricomycetes</taxon>
        <taxon>Agaricomycetidae</taxon>
        <taxon>Agaricales</taxon>
        <taxon>Marasmiineae</taxon>
        <taxon>Mycenaceae</taxon>
        <taxon>Mycena</taxon>
    </lineage>
</organism>
<evidence type="ECO:0000313" key="1">
    <source>
        <dbReference type="EMBL" id="KAJ7633737.1"/>
    </source>
</evidence>
<proteinExistence type="predicted"/>
<gene>
    <name evidence="1" type="ORF">B0H17DRAFT_1149902</name>
</gene>
<comment type="caution">
    <text evidence="1">The sequence shown here is derived from an EMBL/GenBank/DDBJ whole genome shotgun (WGS) entry which is preliminary data.</text>
</comment>